<name>A0AC59Y610_RANTA</name>
<dbReference type="EMBL" id="OX596094">
    <property type="protein sequence ID" value="CAM9418718.1"/>
    <property type="molecule type" value="Genomic_DNA"/>
</dbReference>
<evidence type="ECO:0000313" key="2">
    <source>
        <dbReference type="Proteomes" id="UP001162501"/>
    </source>
</evidence>
<reference evidence="1" key="2">
    <citation type="submission" date="2025-03" db="EMBL/GenBank/DDBJ databases">
        <authorList>
            <consortium name="ELIXIR-Norway"/>
            <consortium name="Elixir Norway"/>
        </authorList>
    </citation>
    <scope>NUCLEOTIDE SEQUENCE</scope>
</reference>
<accession>A0AC59Y610</accession>
<dbReference type="Proteomes" id="UP001162501">
    <property type="component" value="Chromosome 10"/>
</dbReference>
<protein>
    <submittedName>
        <fullName evidence="1">Uncharacterized protein</fullName>
    </submittedName>
</protein>
<reference evidence="1" key="1">
    <citation type="submission" date="2023-05" db="EMBL/GenBank/DDBJ databases">
        <authorList>
            <consortium name="ELIXIR-Norway"/>
        </authorList>
    </citation>
    <scope>NUCLEOTIDE SEQUENCE</scope>
</reference>
<gene>
    <name evidence="1" type="ORF">MRATA1EN22A_LOCUS2248</name>
</gene>
<organism evidence="1 2">
    <name type="scientific">Rangifer tarandus platyrhynchus</name>
    <name type="common">Svalbard reindeer</name>
    <dbReference type="NCBI Taxonomy" id="3082113"/>
    <lineage>
        <taxon>Eukaryota</taxon>
        <taxon>Metazoa</taxon>
        <taxon>Chordata</taxon>
        <taxon>Craniata</taxon>
        <taxon>Vertebrata</taxon>
        <taxon>Euteleostomi</taxon>
        <taxon>Mammalia</taxon>
        <taxon>Eutheria</taxon>
        <taxon>Laurasiatheria</taxon>
        <taxon>Artiodactyla</taxon>
        <taxon>Ruminantia</taxon>
        <taxon>Pecora</taxon>
        <taxon>Cervidae</taxon>
        <taxon>Odocoileinae</taxon>
        <taxon>Rangifer</taxon>
    </lineage>
</organism>
<sequence>MLSFKVECMVMLPEDILDLIPEMANIYHTVSCSWLEPRVCSQVFVEKVVIEKSQISSGSTICWNFIEDICLFLSYISFLKLMYQITTNWVAENDSKLFFHSSRSQKPQIKGLSPGSEQGMWEPEKTLRFHR</sequence>
<proteinExistence type="predicted"/>
<evidence type="ECO:0000313" key="1">
    <source>
        <dbReference type="EMBL" id="CAM9418718.1"/>
    </source>
</evidence>